<protein>
    <recommendedName>
        <fullName evidence="3">tRNA threonylcarbamoyladenosine biosynthesis protein TsaE</fullName>
    </recommendedName>
    <alternativeName>
        <fullName evidence="10">t(6)A37 threonylcarbamoyladenosine biosynthesis protein TsaE</fullName>
    </alternativeName>
</protein>
<dbReference type="PANTHER" id="PTHR33540:SF2">
    <property type="entry name" value="TRNA THREONYLCARBAMOYLADENOSINE BIOSYNTHESIS PROTEIN TSAE"/>
    <property type="match status" value="1"/>
</dbReference>
<reference evidence="11 12" key="1">
    <citation type="journal article" date="2016" name="Nat. Commun.">
        <title>Thousands of microbial genomes shed light on interconnected biogeochemical processes in an aquifer system.</title>
        <authorList>
            <person name="Anantharaman K."/>
            <person name="Brown C.T."/>
            <person name="Hug L.A."/>
            <person name="Sharon I."/>
            <person name="Castelle C.J."/>
            <person name="Probst A.J."/>
            <person name="Thomas B.C."/>
            <person name="Singh A."/>
            <person name="Wilkins M.J."/>
            <person name="Karaoz U."/>
            <person name="Brodie E.L."/>
            <person name="Williams K.H."/>
            <person name="Hubbard S.S."/>
            <person name="Banfield J.F."/>
        </authorList>
    </citation>
    <scope>NUCLEOTIDE SEQUENCE [LARGE SCALE GENOMIC DNA]</scope>
</reference>
<dbReference type="EMBL" id="MEVF01000033">
    <property type="protein sequence ID" value="OGC48758.1"/>
    <property type="molecule type" value="Genomic_DNA"/>
</dbReference>
<name>A0A1F4UUX4_UNCKA</name>
<keyword evidence="7" id="KW-0547">Nucleotide-binding</keyword>
<keyword evidence="9" id="KW-0460">Magnesium</keyword>
<gene>
    <name evidence="11" type="ORF">A3A69_00385</name>
</gene>
<proteinExistence type="inferred from homology"/>
<comment type="caution">
    <text evidence="11">The sequence shown here is derived from an EMBL/GenBank/DDBJ whole genome shotgun (WGS) entry which is preliminary data.</text>
</comment>
<dbReference type="GO" id="GO:0046872">
    <property type="term" value="F:metal ion binding"/>
    <property type="evidence" value="ECO:0007669"/>
    <property type="project" value="UniProtKB-KW"/>
</dbReference>
<evidence type="ECO:0000313" key="11">
    <source>
        <dbReference type="EMBL" id="OGC48758.1"/>
    </source>
</evidence>
<comment type="subcellular location">
    <subcellularLocation>
        <location evidence="1">Cytoplasm</location>
    </subcellularLocation>
</comment>
<keyword evidence="4" id="KW-0963">Cytoplasm</keyword>
<dbReference type="GO" id="GO:0005737">
    <property type="term" value="C:cytoplasm"/>
    <property type="evidence" value="ECO:0007669"/>
    <property type="project" value="UniProtKB-SubCell"/>
</dbReference>
<keyword evidence="8" id="KW-0067">ATP-binding</keyword>
<evidence type="ECO:0000313" key="12">
    <source>
        <dbReference type="Proteomes" id="UP000177458"/>
    </source>
</evidence>
<dbReference type="SUPFAM" id="SSF52540">
    <property type="entry name" value="P-loop containing nucleoside triphosphate hydrolases"/>
    <property type="match status" value="1"/>
</dbReference>
<dbReference type="AlphaFoldDB" id="A0A1F4UUX4"/>
<evidence type="ECO:0000256" key="7">
    <source>
        <dbReference type="ARBA" id="ARBA00022741"/>
    </source>
</evidence>
<dbReference type="PANTHER" id="PTHR33540">
    <property type="entry name" value="TRNA THREONYLCARBAMOYLADENOSINE BIOSYNTHESIS PROTEIN TSAE"/>
    <property type="match status" value="1"/>
</dbReference>
<dbReference type="GO" id="GO:0005524">
    <property type="term" value="F:ATP binding"/>
    <property type="evidence" value="ECO:0007669"/>
    <property type="project" value="UniProtKB-KW"/>
</dbReference>
<organism evidence="11 12">
    <name type="scientific">candidate division WWE3 bacterium RIFCSPLOWO2_01_FULL_37_15</name>
    <dbReference type="NCBI Taxonomy" id="1802622"/>
    <lineage>
        <taxon>Bacteria</taxon>
        <taxon>Katanobacteria</taxon>
    </lineage>
</organism>
<comment type="similarity">
    <text evidence="2">Belongs to the TsaE family.</text>
</comment>
<evidence type="ECO:0000256" key="3">
    <source>
        <dbReference type="ARBA" id="ARBA00019010"/>
    </source>
</evidence>
<accession>A0A1F4UUX4</accession>
<keyword evidence="11" id="KW-0808">Transferase</keyword>
<dbReference type="NCBIfam" id="TIGR00150">
    <property type="entry name" value="T6A_YjeE"/>
    <property type="match status" value="1"/>
</dbReference>
<dbReference type="GO" id="GO:0016740">
    <property type="term" value="F:transferase activity"/>
    <property type="evidence" value="ECO:0007669"/>
    <property type="project" value="UniProtKB-KW"/>
</dbReference>
<keyword evidence="6" id="KW-0479">Metal-binding</keyword>
<evidence type="ECO:0000256" key="8">
    <source>
        <dbReference type="ARBA" id="ARBA00022840"/>
    </source>
</evidence>
<evidence type="ECO:0000256" key="5">
    <source>
        <dbReference type="ARBA" id="ARBA00022694"/>
    </source>
</evidence>
<dbReference type="Pfam" id="PF02367">
    <property type="entry name" value="TsaE"/>
    <property type="match status" value="1"/>
</dbReference>
<dbReference type="InterPro" id="IPR003442">
    <property type="entry name" value="T6A_TsaE"/>
</dbReference>
<evidence type="ECO:0000256" key="9">
    <source>
        <dbReference type="ARBA" id="ARBA00022842"/>
    </source>
</evidence>
<evidence type="ECO:0000256" key="6">
    <source>
        <dbReference type="ARBA" id="ARBA00022723"/>
    </source>
</evidence>
<evidence type="ECO:0000256" key="10">
    <source>
        <dbReference type="ARBA" id="ARBA00032441"/>
    </source>
</evidence>
<dbReference type="InterPro" id="IPR027417">
    <property type="entry name" value="P-loop_NTPase"/>
</dbReference>
<dbReference type="GO" id="GO:0002949">
    <property type="term" value="P:tRNA threonylcarbamoyladenosine modification"/>
    <property type="evidence" value="ECO:0007669"/>
    <property type="project" value="InterPro"/>
</dbReference>
<evidence type="ECO:0000256" key="4">
    <source>
        <dbReference type="ARBA" id="ARBA00022490"/>
    </source>
</evidence>
<keyword evidence="5" id="KW-0819">tRNA processing</keyword>
<evidence type="ECO:0000256" key="1">
    <source>
        <dbReference type="ARBA" id="ARBA00004496"/>
    </source>
</evidence>
<evidence type="ECO:0000256" key="2">
    <source>
        <dbReference type="ARBA" id="ARBA00007599"/>
    </source>
</evidence>
<dbReference type="Proteomes" id="UP000177458">
    <property type="component" value="Unassembled WGS sequence"/>
</dbReference>
<sequence length="143" mass="16386">MEIISKTTEDTKKLAFSIAQKLKPGDVLALYGDLGSGKTTFTGFLTRALNSTSRVQSPTFVLMRRYKCNLNDINNINHIDLYRLSSINEILDLGFEEILNEKNTLSILEWPELIENNLPKKTIKIKFEIIDENERKINVQNPN</sequence>
<dbReference type="Gene3D" id="3.40.50.300">
    <property type="entry name" value="P-loop containing nucleotide triphosphate hydrolases"/>
    <property type="match status" value="1"/>
</dbReference>